<keyword evidence="1" id="KW-1133">Transmembrane helix</keyword>
<dbReference type="Proteomes" id="UP000723463">
    <property type="component" value="Unassembled WGS sequence"/>
</dbReference>
<evidence type="ECO:0000313" key="3">
    <source>
        <dbReference type="Proteomes" id="UP000723463"/>
    </source>
</evidence>
<feature type="non-terminal residue" evidence="2">
    <location>
        <position position="1"/>
    </location>
</feature>
<protein>
    <submittedName>
        <fullName evidence="2">Uncharacterized protein</fullName>
    </submittedName>
</protein>
<comment type="caution">
    <text evidence="2">The sequence shown here is derived from an EMBL/GenBank/DDBJ whole genome shotgun (WGS) entry which is preliminary data.</text>
</comment>
<gene>
    <name evidence="2" type="ORF">EC957_005624</name>
</gene>
<dbReference type="AlphaFoldDB" id="A0A9P6F0K2"/>
<accession>A0A9P6F0K2</accession>
<evidence type="ECO:0000256" key="1">
    <source>
        <dbReference type="SAM" id="Phobius"/>
    </source>
</evidence>
<organism evidence="2 3">
    <name type="scientific">Mortierella hygrophila</name>
    <dbReference type="NCBI Taxonomy" id="979708"/>
    <lineage>
        <taxon>Eukaryota</taxon>
        <taxon>Fungi</taxon>
        <taxon>Fungi incertae sedis</taxon>
        <taxon>Mucoromycota</taxon>
        <taxon>Mortierellomycotina</taxon>
        <taxon>Mortierellomycetes</taxon>
        <taxon>Mortierellales</taxon>
        <taxon>Mortierellaceae</taxon>
        <taxon>Mortierella</taxon>
    </lineage>
</organism>
<evidence type="ECO:0000313" key="2">
    <source>
        <dbReference type="EMBL" id="KAF9539246.1"/>
    </source>
</evidence>
<sequence>NQPNFSNHPSKIPNMLARTFITYVAVSTLAVVSITSAAPAPPTIPTVPAVVQTMDGPDFLPVPKEMFPMCCIYKIDSCCNDPR</sequence>
<name>A0A9P6F0K2_9FUNG</name>
<reference evidence="2" key="1">
    <citation type="journal article" date="2020" name="Fungal Divers.">
        <title>Resolving the Mortierellaceae phylogeny through synthesis of multi-gene phylogenetics and phylogenomics.</title>
        <authorList>
            <person name="Vandepol N."/>
            <person name="Liber J."/>
            <person name="Desiro A."/>
            <person name="Na H."/>
            <person name="Kennedy M."/>
            <person name="Barry K."/>
            <person name="Grigoriev I.V."/>
            <person name="Miller A.N."/>
            <person name="O'Donnell K."/>
            <person name="Stajich J.E."/>
            <person name="Bonito G."/>
        </authorList>
    </citation>
    <scope>NUCLEOTIDE SEQUENCE</scope>
    <source>
        <strain evidence="2">NRRL 2591</strain>
    </source>
</reference>
<proteinExistence type="predicted"/>
<keyword evidence="1" id="KW-0472">Membrane</keyword>
<keyword evidence="1" id="KW-0812">Transmembrane</keyword>
<keyword evidence="3" id="KW-1185">Reference proteome</keyword>
<feature type="transmembrane region" description="Helical" evidence="1">
    <location>
        <begin position="20"/>
        <end position="38"/>
    </location>
</feature>
<dbReference type="EMBL" id="JAAAXW010000256">
    <property type="protein sequence ID" value="KAF9539246.1"/>
    <property type="molecule type" value="Genomic_DNA"/>
</dbReference>